<accession>A0A7W5YQB7</accession>
<dbReference type="PANTHER" id="PTHR42913">
    <property type="entry name" value="APOPTOSIS-INDUCING FACTOR 1"/>
    <property type="match status" value="1"/>
</dbReference>
<dbReference type="EMBL" id="JACIBV010000001">
    <property type="protein sequence ID" value="MBB3729412.1"/>
    <property type="molecule type" value="Genomic_DNA"/>
</dbReference>
<dbReference type="Proteomes" id="UP000579945">
    <property type="component" value="Unassembled WGS sequence"/>
</dbReference>
<sequence>MTDRIVVLGAGYAGLGAAKRAARRLQGAGAQVTLVNASDRFVERVRLHQLAAGQPLPDLPLLDLLDGTGVELVVARVTGLDLDARAVRLDAAPYSLSYDVLIYALGSDADRDGVPGIGEHAFTLASAGEAARLRSRLAETGSVVVVGGGLTGIEAATEFAATHPRLGVELVSGGTIGGWLSPRARRHLHRAFGRLGVAVRERATVAKIGPDGLLLDDGHELPAETVVWTAGFRVPGLAAASGLATDEHGRMRVDGALRSVSHPEVFGIGDAAAARTAGGQSRMSCQTGLPMGLQAGDAVADLLAGREPRRARIRYVWQNISLGRHDGVTQFTRADDSPLGAVLTGRASATFKEAITRGTVWRMRHPGPYGPGA</sequence>
<dbReference type="PANTHER" id="PTHR42913:SF3">
    <property type="entry name" value="64 KDA MITOCHONDRIAL NADH DEHYDROGENASE (EUROFUNG)"/>
    <property type="match status" value="1"/>
</dbReference>
<dbReference type="InterPro" id="IPR051169">
    <property type="entry name" value="NADH-Q_oxidoreductase"/>
</dbReference>
<dbReference type="RefSeq" id="WP_183652677.1">
    <property type="nucleotide sequence ID" value="NZ_BAAAXX010000021.1"/>
</dbReference>
<evidence type="ECO:0000256" key="4">
    <source>
        <dbReference type="ARBA" id="ARBA00022827"/>
    </source>
</evidence>
<dbReference type="InterPro" id="IPR023753">
    <property type="entry name" value="FAD/NAD-binding_dom"/>
</dbReference>
<evidence type="ECO:0000256" key="5">
    <source>
        <dbReference type="ARBA" id="ARBA00023002"/>
    </source>
</evidence>
<dbReference type="GO" id="GO:0019646">
    <property type="term" value="P:aerobic electron transport chain"/>
    <property type="evidence" value="ECO:0007669"/>
    <property type="project" value="TreeGrafter"/>
</dbReference>
<dbReference type="PRINTS" id="PR00368">
    <property type="entry name" value="FADPNR"/>
</dbReference>
<keyword evidence="8" id="KW-1185">Reference proteome</keyword>
<keyword evidence="3" id="KW-0285">Flavoprotein</keyword>
<evidence type="ECO:0000256" key="1">
    <source>
        <dbReference type="ARBA" id="ARBA00001974"/>
    </source>
</evidence>
<dbReference type="SUPFAM" id="SSF51905">
    <property type="entry name" value="FAD/NAD(P)-binding domain"/>
    <property type="match status" value="1"/>
</dbReference>
<dbReference type="GeneID" id="95391599"/>
<evidence type="ECO:0000259" key="6">
    <source>
        <dbReference type="Pfam" id="PF07992"/>
    </source>
</evidence>
<comment type="cofactor">
    <cofactor evidence="1">
        <name>FAD</name>
        <dbReference type="ChEBI" id="CHEBI:57692"/>
    </cofactor>
</comment>
<dbReference type="Pfam" id="PF07992">
    <property type="entry name" value="Pyr_redox_2"/>
    <property type="match status" value="1"/>
</dbReference>
<keyword evidence="4" id="KW-0274">FAD</keyword>
<evidence type="ECO:0000313" key="8">
    <source>
        <dbReference type="Proteomes" id="UP000579945"/>
    </source>
</evidence>
<comment type="similarity">
    <text evidence="2">Belongs to the NADH dehydrogenase family.</text>
</comment>
<protein>
    <submittedName>
        <fullName evidence="7">NADH dehydrogenase FAD-containing subunit</fullName>
    </submittedName>
</protein>
<evidence type="ECO:0000256" key="3">
    <source>
        <dbReference type="ARBA" id="ARBA00022630"/>
    </source>
</evidence>
<feature type="domain" description="FAD/NAD(P)-binding" evidence="6">
    <location>
        <begin position="4"/>
        <end position="279"/>
    </location>
</feature>
<organism evidence="7 8">
    <name type="scientific">Nonomuraea dietziae</name>
    <dbReference type="NCBI Taxonomy" id="65515"/>
    <lineage>
        <taxon>Bacteria</taxon>
        <taxon>Bacillati</taxon>
        <taxon>Actinomycetota</taxon>
        <taxon>Actinomycetes</taxon>
        <taxon>Streptosporangiales</taxon>
        <taxon>Streptosporangiaceae</taxon>
        <taxon>Nonomuraea</taxon>
    </lineage>
</organism>
<dbReference type="PRINTS" id="PR00469">
    <property type="entry name" value="PNDRDTASEII"/>
</dbReference>
<dbReference type="InterPro" id="IPR036188">
    <property type="entry name" value="FAD/NAD-bd_sf"/>
</dbReference>
<comment type="caution">
    <text evidence="7">The sequence shown here is derived from an EMBL/GenBank/DDBJ whole genome shotgun (WGS) entry which is preliminary data.</text>
</comment>
<dbReference type="AlphaFoldDB" id="A0A7W5YQB7"/>
<reference evidence="7 8" key="1">
    <citation type="submission" date="2020-08" db="EMBL/GenBank/DDBJ databases">
        <title>Sequencing the genomes of 1000 actinobacteria strains.</title>
        <authorList>
            <person name="Klenk H.-P."/>
        </authorList>
    </citation>
    <scope>NUCLEOTIDE SEQUENCE [LARGE SCALE GENOMIC DNA]</scope>
    <source>
        <strain evidence="7 8">DSM 44320</strain>
    </source>
</reference>
<evidence type="ECO:0000256" key="2">
    <source>
        <dbReference type="ARBA" id="ARBA00005272"/>
    </source>
</evidence>
<evidence type="ECO:0000313" key="7">
    <source>
        <dbReference type="EMBL" id="MBB3729412.1"/>
    </source>
</evidence>
<keyword evidence="5" id="KW-0560">Oxidoreductase</keyword>
<gene>
    <name evidence="7" type="ORF">FHR33_005272</name>
</gene>
<dbReference type="Gene3D" id="3.50.50.100">
    <property type="match status" value="1"/>
</dbReference>
<name>A0A7W5YQB7_9ACTN</name>
<proteinExistence type="inferred from homology"/>
<dbReference type="GO" id="GO:0003955">
    <property type="term" value="F:NAD(P)H dehydrogenase (quinone) activity"/>
    <property type="evidence" value="ECO:0007669"/>
    <property type="project" value="TreeGrafter"/>
</dbReference>